<dbReference type="RefSeq" id="WP_166395325.1">
    <property type="nucleotide sequence ID" value="NZ_CP045121.1"/>
</dbReference>
<keyword evidence="2" id="KW-1185">Reference proteome</keyword>
<evidence type="ECO:0008006" key="3">
    <source>
        <dbReference type="Google" id="ProtNLM"/>
    </source>
</evidence>
<evidence type="ECO:0000313" key="1">
    <source>
        <dbReference type="EMBL" id="QIN77646.1"/>
    </source>
</evidence>
<gene>
    <name evidence="1" type="ORF">GBA65_03020</name>
</gene>
<evidence type="ECO:0000313" key="2">
    <source>
        <dbReference type="Proteomes" id="UP000502706"/>
    </source>
</evidence>
<reference evidence="1 2" key="1">
    <citation type="submission" date="2019-10" db="EMBL/GenBank/DDBJ databases">
        <title>Rubrobacter sp nov SCSIO 52915 isolated from a deep-sea sediment in the South China Sea.</title>
        <authorList>
            <person name="Chen R.W."/>
        </authorList>
    </citation>
    <scope>NUCLEOTIDE SEQUENCE [LARGE SCALE GENOMIC DNA]</scope>
    <source>
        <strain evidence="1 2">SCSIO 52915</strain>
    </source>
</reference>
<protein>
    <recommendedName>
        <fullName evidence="3">Polyketide cyclase / dehydrase and lipid transport</fullName>
    </recommendedName>
</protein>
<dbReference type="Proteomes" id="UP000502706">
    <property type="component" value="Chromosome"/>
</dbReference>
<dbReference type="InterPro" id="IPR023393">
    <property type="entry name" value="START-like_dom_sf"/>
</dbReference>
<name>A0A6G8PUG2_9ACTN</name>
<dbReference type="EMBL" id="CP045121">
    <property type="protein sequence ID" value="QIN77646.1"/>
    <property type="molecule type" value="Genomic_DNA"/>
</dbReference>
<sequence length="189" mass="21266">MRRSVALTWGSTPAERRGAYPCDPLLPDADAAYFRAVDVSAPAPTVFRWLCQLKLAPYSYDWIDNFGRRSPRRLVPGAENLAPGQRVMTIFGLVAFEEERHLTVALDLPRAVSVFGRVAMSYVVSATSEGSCRLVAKINVRYPTKPPWSFVRWILPWGDLVMMRKQLLTLKRLSESQARLAGRPEAWGS</sequence>
<accession>A0A6G8PUG2</accession>
<dbReference type="Gene3D" id="3.30.530.20">
    <property type="match status" value="1"/>
</dbReference>
<dbReference type="AlphaFoldDB" id="A0A6G8PUG2"/>
<proteinExistence type="predicted"/>
<dbReference type="KEGG" id="rmar:GBA65_03020"/>
<organism evidence="1 2">
    <name type="scientific">Rubrobacter marinus</name>
    <dbReference type="NCBI Taxonomy" id="2653852"/>
    <lineage>
        <taxon>Bacteria</taxon>
        <taxon>Bacillati</taxon>
        <taxon>Actinomycetota</taxon>
        <taxon>Rubrobacteria</taxon>
        <taxon>Rubrobacterales</taxon>
        <taxon>Rubrobacteraceae</taxon>
        <taxon>Rubrobacter</taxon>
    </lineage>
</organism>
<dbReference type="SUPFAM" id="SSF55961">
    <property type="entry name" value="Bet v1-like"/>
    <property type="match status" value="1"/>
</dbReference>